<evidence type="ECO:0000313" key="7">
    <source>
        <dbReference type="Proteomes" id="UP000556084"/>
    </source>
</evidence>
<dbReference type="InterPro" id="IPR017871">
    <property type="entry name" value="ABC_transporter-like_CS"/>
</dbReference>
<dbReference type="PROSITE" id="PS50893">
    <property type="entry name" value="ABC_TRANSPORTER_2"/>
    <property type="match status" value="1"/>
</dbReference>
<dbReference type="SUPFAM" id="SSF52540">
    <property type="entry name" value="P-loop containing nucleoside triphosphate hydrolases"/>
    <property type="match status" value="1"/>
</dbReference>
<dbReference type="GO" id="GO:0016887">
    <property type="term" value="F:ATP hydrolysis activity"/>
    <property type="evidence" value="ECO:0007669"/>
    <property type="project" value="InterPro"/>
</dbReference>
<dbReference type="NCBIfam" id="TIGR01727">
    <property type="entry name" value="oligo_HPY"/>
    <property type="match status" value="1"/>
</dbReference>
<keyword evidence="3" id="KW-0547">Nucleotide-binding</keyword>
<dbReference type="GO" id="GO:0015833">
    <property type="term" value="P:peptide transport"/>
    <property type="evidence" value="ECO:0007669"/>
    <property type="project" value="InterPro"/>
</dbReference>
<gene>
    <name evidence="6" type="ORF">FHS39_000505</name>
</gene>
<dbReference type="GO" id="GO:0005524">
    <property type="term" value="F:ATP binding"/>
    <property type="evidence" value="ECO:0007669"/>
    <property type="project" value="UniProtKB-KW"/>
</dbReference>
<dbReference type="SMART" id="SM00382">
    <property type="entry name" value="AAA"/>
    <property type="match status" value="1"/>
</dbReference>
<dbReference type="PROSITE" id="PS00211">
    <property type="entry name" value="ABC_TRANSPORTER_1"/>
    <property type="match status" value="1"/>
</dbReference>
<proteinExistence type="inferred from homology"/>
<dbReference type="GO" id="GO:0055085">
    <property type="term" value="P:transmembrane transport"/>
    <property type="evidence" value="ECO:0007669"/>
    <property type="project" value="UniProtKB-ARBA"/>
</dbReference>
<keyword evidence="2" id="KW-0813">Transport</keyword>
<dbReference type="AlphaFoldDB" id="A0A7W7LJQ2"/>
<keyword evidence="4 6" id="KW-0067">ATP-binding</keyword>
<name>A0A7W7LJQ2_9ACTN</name>
<dbReference type="InterPro" id="IPR003593">
    <property type="entry name" value="AAA+_ATPase"/>
</dbReference>
<evidence type="ECO:0000313" key="6">
    <source>
        <dbReference type="EMBL" id="MBB4891505.1"/>
    </source>
</evidence>
<dbReference type="InterPro" id="IPR013563">
    <property type="entry name" value="Oligopep_ABC_C"/>
</dbReference>
<dbReference type="InterPro" id="IPR050319">
    <property type="entry name" value="ABC_transp_ATP-bind"/>
</dbReference>
<protein>
    <submittedName>
        <fullName evidence="6">Oligopeptide/dipeptide ABC transporter ATP-binding protein</fullName>
    </submittedName>
</protein>
<comment type="caution">
    <text evidence="6">The sequence shown here is derived from an EMBL/GenBank/DDBJ whole genome shotgun (WGS) entry which is preliminary data.</text>
</comment>
<organism evidence="6 7">
    <name type="scientific">Streptomyces olivoverticillatus</name>
    <dbReference type="NCBI Taxonomy" id="66427"/>
    <lineage>
        <taxon>Bacteria</taxon>
        <taxon>Bacillati</taxon>
        <taxon>Actinomycetota</taxon>
        <taxon>Actinomycetes</taxon>
        <taxon>Kitasatosporales</taxon>
        <taxon>Streptomycetaceae</taxon>
        <taxon>Streptomyces</taxon>
    </lineage>
</organism>
<dbReference type="PANTHER" id="PTHR43776">
    <property type="entry name" value="TRANSPORT ATP-BINDING PROTEIN"/>
    <property type="match status" value="1"/>
</dbReference>
<dbReference type="Gene3D" id="3.40.50.300">
    <property type="entry name" value="P-loop containing nucleotide triphosphate hydrolases"/>
    <property type="match status" value="1"/>
</dbReference>
<dbReference type="CDD" id="cd03257">
    <property type="entry name" value="ABC_NikE_OppD_transporters"/>
    <property type="match status" value="1"/>
</dbReference>
<reference evidence="6 7" key="1">
    <citation type="submission" date="2020-08" db="EMBL/GenBank/DDBJ databases">
        <title>Genomic Encyclopedia of Type Strains, Phase III (KMG-III): the genomes of soil and plant-associated and newly described type strains.</title>
        <authorList>
            <person name="Whitman W."/>
        </authorList>
    </citation>
    <scope>NUCLEOTIDE SEQUENCE [LARGE SCALE GENOMIC DNA]</scope>
    <source>
        <strain evidence="6 7">CECT 3266</strain>
    </source>
</reference>
<evidence type="ECO:0000256" key="2">
    <source>
        <dbReference type="ARBA" id="ARBA00022448"/>
    </source>
</evidence>
<evidence type="ECO:0000256" key="3">
    <source>
        <dbReference type="ARBA" id="ARBA00022741"/>
    </source>
</evidence>
<dbReference type="Proteomes" id="UP000556084">
    <property type="component" value="Unassembled WGS sequence"/>
</dbReference>
<dbReference type="Pfam" id="PF08352">
    <property type="entry name" value="oligo_HPY"/>
    <property type="match status" value="1"/>
</dbReference>
<keyword evidence="7" id="KW-1185">Reference proteome</keyword>
<accession>A0A7W7LJQ2</accession>
<dbReference type="Pfam" id="PF00005">
    <property type="entry name" value="ABC_tran"/>
    <property type="match status" value="1"/>
</dbReference>
<dbReference type="InterPro" id="IPR027417">
    <property type="entry name" value="P-loop_NTPase"/>
</dbReference>
<feature type="domain" description="ABC transporter" evidence="5">
    <location>
        <begin position="20"/>
        <end position="271"/>
    </location>
</feature>
<evidence type="ECO:0000259" key="5">
    <source>
        <dbReference type="PROSITE" id="PS50893"/>
    </source>
</evidence>
<comment type="similarity">
    <text evidence="1">Belongs to the ABC transporter superfamily.</text>
</comment>
<dbReference type="FunFam" id="3.40.50.300:FF:000016">
    <property type="entry name" value="Oligopeptide ABC transporter ATP-binding component"/>
    <property type="match status" value="1"/>
</dbReference>
<dbReference type="RefSeq" id="WP_184346075.1">
    <property type="nucleotide sequence ID" value="NZ_JACHJH010000001.1"/>
</dbReference>
<dbReference type="PANTHER" id="PTHR43776:SF7">
    <property type="entry name" value="D,D-DIPEPTIDE TRANSPORT ATP-BINDING PROTEIN DDPF-RELATED"/>
    <property type="match status" value="1"/>
</dbReference>
<evidence type="ECO:0000256" key="4">
    <source>
        <dbReference type="ARBA" id="ARBA00022840"/>
    </source>
</evidence>
<sequence length="378" mass="40759">MTDKVSLPAPRDGSPGEPLLVAEGLTKHFPIMGGFPVKRRIGAVQAVDGVDLTVRAGESFGLVGESGCGKSTTGRLLTRLLEPTAGRISYRGEDITRAGRRQLAPIRSEIQMIFQDPYSSLNPRQTVGKIVSGPMEINGINPAGGREARVRELLDVVGLNPEHYNRFPHEFSGGQRQRIGVARALALEPKVIIADEPVSALDVSIQAQVVNLLGRLRREMGIAFLFIAHDLAVVRHFSQRVAVMYLGKIVEVGTREDIYGRPRHPYTHALLSAVPETHDADGTRRVGAPPGGSRGRIRLAGDVPSPVMPPSGCRFRTRCWKAQARCATEEPPLTRADGNTEGHLSACHFPEPPTVARNTEVILDPALRAAEDADGAGG</sequence>
<evidence type="ECO:0000256" key="1">
    <source>
        <dbReference type="ARBA" id="ARBA00005417"/>
    </source>
</evidence>
<dbReference type="EMBL" id="JACHJH010000001">
    <property type="protein sequence ID" value="MBB4891505.1"/>
    <property type="molecule type" value="Genomic_DNA"/>
</dbReference>
<dbReference type="InterPro" id="IPR003439">
    <property type="entry name" value="ABC_transporter-like_ATP-bd"/>
</dbReference>